<proteinExistence type="inferred from homology"/>
<dbReference type="PANTHER" id="PTHR45953:SF1">
    <property type="entry name" value="IDURONATE 2-SULFATASE"/>
    <property type="match status" value="1"/>
</dbReference>
<protein>
    <submittedName>
        <fullName evidence="9">Sulfatase</fullName>
    </submittedName>
</protein>
<dbReference type="PROSITE" id="PS00523">
    <property type="entry name" value="SULFATASE_1"/>
    <property type="match status" value="1"/>
</dbReference>
<keyword evidence="3" id="KW-0479">Metal-binding</keyword>
<evidence type="ECO:0000256" key="1">
    <source>
        <dbReference type="ARBA" id="ARBA00001913"/>
    </source>
</evidence>
<dbReference type="InterPro" id="IPR024607">
    <property type="entry name" value="Sulfatase_CS"/>
</dbReference>
<dbReference type="RefSeq" id="WP_377178644.1">
    <property type="nucleotide sequence ID" value="NZ_JBHUJB010000073.1"/>
</dbReference>
<comment type="cofactor">
    <cofactor evidence="1">
        <name>Ca(2+)</name>
        <dbReference type="ChEBI" id="CHEBI:29108"/>
    </cofactor>
</comment>
<accession>A0ABW4ZDV2</accession>
<evidence type="ECO:0000256" key="6">
    <source>
        <dbReference type="ARBA" id="ARBA00022837"/>
    </source>
</evidence>
<dbReference type="InterPro" id="IPR035874">
    <property type="entry name" value="IDS"/>
</dbReference>
<feature type="signal peptide" evidence="7">
    <location>
        <begin position="1"/>
        <end position="17"/>
    </location>
</feature>
<dbReference type="InterPro" id="IPR017850">
    <property type="entry name" value="Alkaline_phosphatase_core_sf"/>
</dbReference>
<evidence type="ECO:0000313" key="10">
    <source>
        <dbReference type="Proteomes" id="UP001597389"/>
    </source>
</evidence>
<dbReference type="Pfam" id="PF00884">
    <property type="entry name" value="Sulfatase"/>
    <property type="match status" value="1"/>
</dbReference>
<evidence type="ECO:0000256" key="5">
    <source>
        <dbReference type="ARBA" id="ARBA00022801"/>
    </source>
</evidence>
<keyword evidence="5" id="KW-0378">Hydrolase</keyword>
<evidence type="ECO:0000256" key="2">
    <source>
        <dbReference type="ARBA" id="ARBA00008779"/>
    </source>
</evidence>
<comment type="similarity">
    <text evidence="2">Belongs to the sulfatase family.</text>
</comment>
<evidence type="ECO:0000313" key="9">
    <source>
        <dbReference type="EMBL" id="MFD2160204.1"/>
    </source>
</evidence>
<dbReference type="EMBL" id="JBHUJB010000073">
    <property type="protein sequence ID" value="MFD2160204.1"/>
    <property type="molecule type" value="Genomic_DNA"/>
</dbReference>
<reference evidence="10" key="1">
    <citation type="journal article" date="2019" name="Int. J. Syst. Evol. Microbiol.">
        <title>The Global Catalogue of Microorganisms (GCM) 10K type strain sequencing project: providing services to taxonomists for standard genome sequencing and annotation.</title>
        <authorList>
            <consortium name="The Broad Institute Genomics Platform"/>
            <consortium name="The Broad Institute Genome Sequencing Center for Infectious Disease"/>
            <person name="Wu L."/>
            <person name="Ma J."/>
        </authorList>
    </citation>
    <scope>NUCLEOTIDE SEQUENCE [LARGE SCALE GENOMIC DNA]</scope>
    <source>
        <strain evidence="10">CCUG 57942</strain>
    </source>
</reference>
<name>A0ABW4ZDV2_9BACT</name>
<feature type="chain" id="PRO_5046244026" evidence="7">
    <location>
        <begin position="18"/>
        <end position="581"/>
    </location>
</feature>
<sequence>MKLTIITFLSASLTLAAAESSTKQQPSRPNVLFIACDDMNDWVGFLGGHPDTLTPNMDRLAARGVTFTRAYCASPICGPSRAAVLTGLKPETSGVYNNQGTYSDFVPDATSLPMFFKQNGYLVMGAGKINHAMGCVVPENYHEFGPDAGAIGGPFTWEELNMNPGTKVTRKDIAGISNTIESGIVKNVYPGKQIKRGTLSATLPLNGIDNRIDRPANGYNTFDWGPLDISDNEMPDGKMAAWAEQKLKSQFTSPFFMAVGFYRPHQPWYAPAKYFKPFEGRQLSLPPTIKNDLADCPKSAHHYAHYPWSGSFATVQKYQQWQDAIRGYLASIHFVDAQVGRLLDALDASPYADNTIIVLWSDHGWELGEKEHWGKHSPWEGSMRVPLAIVPPKNANLPSQRSDAFASLLDLYPTLADMCDLTPPNKLDGLSLKPIVDGESQSVRDHIVTTLGRSTFSIRKADAKLIRYYDGSEEFYDLSKDPHEWHNQINAPEYNNTINELRKLAPIDSRFKQFVRYRHYKGIVHANGELKVCDLLHPKSGIGERFESMVDKPEITNFIKAYIKKHKPAARYFTIPADATL</sequence>
<dbReference type="CDD" id="cd16030">
    <property type="entry name" value="iduronate-2-sulfatase"/>
    <property type="match status" value="1"/>
</dbReference>
<dbReference type="Gene3D" id="3.40.720.10">
    <property type="entry name" value="Alkaline Phosphatase, subunit A"/>
    <property type="match status" value="2"/>
</dbReference>
<feature type="domain" description="Sulfatase N-terminal" evidence="8">
    <location>
        <begin position="29"/>
        <end position="418"/>
    </location>
</feature>
<evidence type="ECO:0000256" key="4">
    <source>
        <dbReference type="ARBA" id="ARBA00022729"/>
    </source>
</evidence>
<evidence type="ECO:0000259" key="8">
    <source>
        <dbReference type="Pfam" id="PF00884"/>
    </source>
</evidence>
<keyword evidence="4 7" id="KW-0732">Signal</keyword>
<keyword evidence="10" id="KW-1185">Reference proteome</keyword>
<evidence type="ECO:0000256" key="3">
    <source>
        <dbReference type="ARBA" id="ARBA00022723"/>
    </source>
</evidence>
<dbReference type="SUPFAM" id="SSF53649">
    <property type="entry name" value="Alkaline phosphatase-like"/>
    <property type="match status" value="1"/>
</dbReference>
<organism evidence="9 10">
    <name type="scientific">Rubritalea tangerina</name>
    <dbReference type="NCBI Taxonomy" id="430798"/>
    <lineage>
        <taxon>Bacteria</taxon>
        <taxon>Pseudomonadati</taxon>
        <taxon>Verrucomicrobiota</taxon>
        <taxon>Verrucomicrobiia</taxon>
        <taxon>Verrucomicrobiales</taxon>
        <taxon>Rubritaleaceae</taxon>
        <taxon>Rubritalea</taxon>
    </lineage>
</organism>
<comment type="caution">
    <text evidence="9">The sequence shown here is derived from an EMBL/GenBank/DDBJ whole genome shotgun (WGS) entry which is preliminary data.</text>
</comment>
<gene>
    <name evidence="9" type="ORF">ACFSW8_14975</name>
</gene>
<keyword evidence="6" id="KW-0106">Calcium</keyword>
<dbReference type="PANTHER" id="PTHR45953">
    <property type="entry name" value="IDURONATE 2-SULFATASE"/>
    <property type="match status" value="1"/>
</dbReference>
<dbReference type="Proteomes" id="UP001597389">
    <property type="component" value="Unassembled WGS sequence"/>
</dbReference>
<evidence type="ECO:0000256" key="7">
    <source>
        <dbReference type="SAM" id="SignalP"/>
    </source>
</evidence>
<dbReference type="InterPro" id="IPR000917">
    <property type="entry name" value="Sulfatase_N"/>
</dbReference>